<keyword evidence="2" id="KW-0067">ATP-binding</keyword>
<gene>
    <name evidence="5" type="ORF">DDZ44_09240</name>
</gene>
<evidence type="ECO:0000256" key="3">
    <source>
        <dbReference type="ARBA" id="ARBA00023134"/>
    </source>
</evidence>
<evidence type="ECO:0000313" key="5">
    <source>
        <dbReference type="EMBL" id="HBK54106.1"/>
    </source>
</evidence>
<feature type="non-terminal residue" evidence="5">
    <location>
        <position position="86"/>
    </location>
</feature>
<comment type="caution">
    <text evidence="5">The sequence shown here is derived from an EMBL/GenBank/DDBJ whole genome shotgun (WGS) entry which is preliminary data.</text>
</comment>
<dbReference type="SUPFAM" id="SSF53795">
    <property type="entry name" value="PEP carboxykinase-like"/>
    <property type="match status" value="1"/>
</dbReference>
<dbReference type="InterPro" id="IPR005337">
    <property type="entry name" value="RapZ-like"/>
</dbReference>
<dbReference type="GO" id="GO:0005525">
    <property type="term" value="F:GTP binding"/>
    <property type="evidence" value="ECO:0007669"/>
    <property type="project" value="UniProtKB-KW"/>
</dbReference>
<dbReference type="GO" id="GO:0005524">
    <property type="term" value="F:ATP binding"/>
    <property type="evidence" value="ECO:0007669"/>
    <property type="project" value="UniProtKB-KW"/>
</dbReference>
<dbReference type="Proteomes" id="UP000263273">
    <property type="component" value="Unassembled WGS sequence"/>
</dbReference>
<dbReference type="Pfam" id="PF03668">
    <property type="entry name" value="RapZ-like_N"/>
    <property type="match status" value="1"/>
</dbReference>
<accession>A0A354YZG7</accession>
<feature type="domain" description="RapZ-like N-terminal" evidence="4">
    <location>
        <begin position="8"/>
        <end position="82"/>
    </location>
</feature>
<keyword evidence="1" id="KW-0547">Nucleotide-binding</keyword>
<dbReference type="AlphaFoldDB" id="A0A354YZG7"/>
<evidence type="ECO:0000256" key="2">
    <source>
        <dbReference type="ARBA" id="ARBA00022840"/>
    </source>
</evidence>
<sequence>MGEKNEELQILIITGLSGAGKTQAINCLEDVGYYCVDNLPPALMFKFIELSMQSAGIKKVALVIDVRGGDFFPDLSLVLEELEDSQ</sequence>
<dbReference type="PANTHER" id="PTHR30448:SF0">
    <property type="entry name" value="RNASE ADAPTER PROTEIN RAPZ"/>
    <property type="match status" value="1"/>
</dbReference>
<evidence type="ECO:0000313" key="6">
    <source>
        <dbReference type="Proteomes" id="UP000263273"/>
    </source>
</evidence>
<dbReference type="InterPro" id="IPR053930">
    <property type="entry name" value="RapZ-like_N"/>
</dbReference>
<reference evidence="5 6" key="1">
    <citation type="journal article" date="2018" name="Nat. Biotechnol.">
        <title>A standardized bacterial taxonomy based on genome phylogeny substantially revises the tree of life.</title>
        <authorList>
            <person name="Parks D.H."/>
            <person name="Chuvochina M."/>
            <person name="Waite D.W."/>
            <person name="Rinke C."/>
            <person name="Skarshewski A."/>
            <person name="Chaumeil P.A."/>
            <person name="Hugenholtz P."/>
        </authorList>
    </citation>
    <scope>NUCLEOTIDE SEQUENCE [LARGE SCALE GENOMIC DNA]</scope>
    <source>
        <strain evidence="5">UBA10948</strain>
    </source>
</reference>
<evidence type="ECO:0000259" key="4">
    <source>
        <dbReference type="Pfam" id="PF03668"/>
    </source>
</evidence>
<organism evidence="5 6">
    <name type="scientific">Syntrophomonas wolfei</name>
    <dbReference type="NCBI Taxonomy" id="863"/>
    <lineage>
        <taxon>Bacteria</taxon>
        <taxon>Bacillati</taxon>
        <taxon>Bacillota</taxon>
        <taxon>Clostridia</taxon>
        <taxon>Eubacteriales</taxon>
        <taxon>Syntrophomonadaceae</taxon>
        <taxon>Syntrophomonas</taxon>
    </lineage>
</organism>
<protein>
    <submittedName>
        <fullName evidence="5">RNase adaptor protein RapZ</fullName>
    </submittedName>
</protein>
<dbReference type="EMBL" id="DNZF01000202">
    <property type="protein sequence ID" value="HBK54106.1"/>
    <property type="molecule type" value="Genomic_DNA"/>
</dbReference>
<name>A0A354YZG7_9FIRM</name>
<proteinExistence type="predicted"/>
<keyword evidence="3" id="KW-0342">GTP-binding</keyword>
<evidence type="ECO:0000256" key="1">
    <source>
        <dbReference type="ARBA" id="ARBA00022741"/>
    </source>
</evidence>
<dbReference type="PANTHER" id="PTHR30448">
    <property type="entry name" value="RNASE ADAPTER PROTEIN RAPZ"/>
    <property type="match status" value="1"/>
</dbReference>